<sequence>MFLAPPEYPQTHNSHPSKPLSHSSIFIFIFNPSPVSALCLAHSPLKNSILAIIPCLEMSLSQPPPWQVGGPCHTSQ</sequence>
<evidence type="ECO:0000313" key="2">
    <source>
        <dbReference type="Proteomes" id="UP000009183"/>
    </source>
</evidence>
<dbReference type="Proteomes" id="UP000009183">
    <property type="component" value="Chromosome 14"/>
</dbReference>
<keyword evidence="2" id="KW-1185">Reference proteome</keyword>
<gene>
    <name evidence="1" type="ordered locus">VIT_14s0006g00580</name>
</gene>
<dbReference type="PaxDb" id="29760-VIT_14s0006g00580.t01"/>
<dbReference type="AlphaFoldDB" id="D7TSK9"/>
<dbReference type="EMBL" id="FN596245">
    <property type="protein sequence ID" value="CBI33481.3"/>
    <property type="molecule type" value="Genomic_DNA"/>
</dbReference>
<dbReference type="InParanoid" id="D7TSK9"/>
<name>D7TSK9_VITVI</name>
<organism evidence="1 2">
    <name type="scientific">Vitis vinifera</name>
    <name type="common">Grape</name>
    <dbReference type="NCBI Taxonomy" id="29760"/>
    <lineage>
        <taxon>Eukaryota</taxon>
        <taxon>Viridiplantae</taxon>
        <taxon>Streptophyta</taxon>
        <taxon>Embryophyta</taxon>
        <taxon>Tracheophyta</taxon>
        <taxon>Spermatophyta</taxon>
        <taxon>Magnoliopsida</taxon>
        <taxon>eudicotyledons</taxon>
        <taxon>Gunneridae</taxon>
        <taxon>Pentapetalae</taxon>
        <taxon>rosids</taxon>
        <taxon>Vitales</taxon>
        <taxon>Vitaceae</taxon>
        <taxon>Viteae</taxon>
        <taxon>Vitis</taxon>
    </lineage>
</organism>
<dbReference type="HOGENOM" id="CLU_2659551_0_0_1"/>
<evidence type="ECO:0000313" key="1">
    <source>
        <dbReference type="EMBL" id="CBI33481.3"/>
    </source>
</evidence>
<accession>D7TSK9</accession>
<protein>
    <submittedName>
        <fullName evidence="1">Uncharacterized protein</fullName>
    </submittedName>
</protein>
<reference evidence="2" key="1">
    <citation type="journal article" date="2007" name="Nature">
        <title>The grapevine genome sequence suggests ancestral hexaploidization in major angiosperm phyla.</title>
        <authorList>
            <consortium name="The French-Italian Public Consortium for Grapevine Genome Characterization."/>
            <person name="Jaillon O."/>
            <person name="Aury J.-M."/>
            <person name="Noel B."/>
            <person name="Policriti A."/>
            <person name="Clepet C."/>
            <person name="Casagrande A."/>
            <person name="Choisne N."/>
            <person name="Aubourg S."/>
            <person name="Vitulo N."/>
            <person name="Jubin C."/>
            <person name="Vezzi A."/>
            <person name="Legeai F."/>
            <person name="Hugueney P."/>
            <person name="Dasilva C."/>
            <person name="Horner D."/>
            <person name="Mica E."/>
            <person name="Jublot D."/>
            <person name="Poulain J."/>
            <person name="Bruyere C."/>
            <person name="Billault A."/>
            <person name="Segurens B."/>
            <person name="Gouyvenoux M."/>
            <person name="Ugarte E."/>
            <person name="Cattonaro F."/>
            <person name="Anthouard V."/>
            <person name="Vico V."/>
            <person name="Del Fabbro C."/>
            <person name="Alaux M."/>
            <person name="Di Gaspero G."/>
            <person name="Dumas V."/>
            <person name="Felice N."/>
            <person name="Paillard S."/>
            <person name="Juman I."/>
            <person name="Moroldo M."/>
            <person name="Scalabrin S."/>
            <person name="Canaguier A."/>
            <person name="Le Clainche I."/>
            <person name="Malacrida G."/>
            <person name="Durand E."/>
            <person name="Pesole G."/>
            <person name="Laucou V."/>
            <person name="Chatelet P."/>
            <person name="Merdinoglu D."/>
            <person name="Delledonne M."/>
            <person name="Pezzotti M."/>
            <person name="Lecharny A."/>
            <person name="Scarpelli C."/>
            <person name="Artiguenave F."/>
            <person name="Pe M.E."/>
            <person name="Valle G."/>
            <person name="Morgante M."/>
            <person name="Caboche M."/>
            <person name="Adam-Blondon A.-F."/>
            <person name="Weissenbach J."/>
            <person name="Quetier F."/>
            <person name="Wincker P."/>
        </authorList>
    </citation>
    <scope>NUCLEOTIDE SEQUENCE [LARGE SCALE GENOMIC DNA]</scope>
    <source>
        <strain evidence="2">cv. Pinot noir / PN40024</strain>
    </source>
</reference>
<proteinExistence type="predicted"/>